<evidence type="ECO:0000313" key="4">
    <source>
        <dbReference type="Proteomes" id="UP000313359"/>
    </source>
</evidence>
<organism evidence="3 4">
    <name type="scientific">Lentinus tigrinus ALCF2SS1-6</name>
    <dbReference type="NCBI Taxonomy" id="1328759"/>
    <lineage>
        <taxon>Eukaryota</taxon>
        <taxon>Fungi</taxon>
        <taxon>Dikarya</taxon>
        <taxon>Basidiomycota</taxon>
        <taxon>Agaricomycotina</taxon>
        <taxon>Agaricomycetes</taxon>
        <taxon>Polyporales</taxon>
        <taxon>Polyporaceae</taxon>
        <taxon>Lentinus</taxon>
    </lineage>
</organism>
<accession>A0A5C2RTK6</accession>
<evidence type="ECO:0000256" key="2">
    <source>
        <dbReference type="SAM" id="SignalP"/>
    </source>
</evidence>
<proteinExistence type="predicted"/>
<gene>
    <name evidence="3" type="ORF">L227DRAFT_616932</name>
</gene>
<dbReference type="EMBL" id="ML122320">
    <property type="protein sequence ID" value="RPD53536.1"/>
    <property type="molecule type" value="Genomic_DNA"/>
</dbReference>
<reference evidence="3" key="1">
    <citation type="journal article" date="2018" name="Genome Biol. Evol.">
        <title>Genomics and development of Lentinus tigrinus, a white-rot wood-decaying mushroom with dimorphic fruiting bodies.</title>
        <authorList>
            <person name="Wu B."/>
            <person name="Xu Z."/>
            <person name="Knudson A."/>
            <person name="Carlson A."/>
            <person name="Chen N."/>
            <person name="Kovaka S."/>
            <person name="LaButti K."/>
            <person name="Lipzen A."/>
            <person name="Pennachio C."/>
            <person name="Riley R."/>
            <person name="Schakwitz W."/>
            <person name="Umezawa K."/>
            <person name="Ohm R.A."/>
            <person name="Grigoriev I.V."/>
            <person name="Nagy L.G."/>
            <person name="Gibbons J."/>
            <person name="Hibbett D."/>
        </authorList>
    </citation>
    <scope>NUCLEOTIDE SEQUENCE [LARGE SCALE GENOMIC DNA]</scope>
    <source>
        <strain evidence="3">ALCF2SS1-6</strain>
    </source>
</reference>
<keyword evidence="4" id="KW-1185">Reference proteome</keyword>
<feature type="region of interest" description="Disordered" evidence="1">
    <location>
        <begin position="97"/>
        <end position="121"/>
    </location>
</feature>
<dbReference type="AlphaFoldDB" id="A0A5C2RTK6"/>
<dbReference type="OrthoDB" id="2756573at2759"/>
<keyword evidence="2" id="KW-0732">Signal</keyword>
<evidence type="ECO:0000313" key="3">
    <source>
        <dbReference type="EMBL" id="RPD53536.1"/>
    </source>
</evidence>
<evidence type="ECO:0000256" key="1">
    <source>
        <dbReference type="SAM" id="MobiDB-lite"/>
    </source>
</evidence>
<feature type="signal peptide" evidence="2">
    <location>
        <begin position="1"/>
        <end position="20"/>
    </location>
</feature>
<sequence>MAILNCLHPLFTLLSIAVNAFQPASLVTVFTDPITSILVSWFLLDLQEVNRYRVDSQLSSLSIGQGSIHLNSRVIGSLGESLPPPGDTSLEDERFAAEDASEDNDDEVKQEAKTIAEEAST</sequence>
<feature type="chain" id="PRO_5022893930" evidence="2">
    <location>
        <begin position="21"/>
        <end position="121"/>
    </location>
</feature>
<name>A0A5C2RTK6_9APHY</name>
<protein>
    <submittedName>
        <fullName evidence="3">Uncharacterized protein</fullName>
    </submittedName>
</protein>
<feature type="compositionally biased region" description="Basic and acidic residues" evidence="1">
    <location>
        <begin position="107"/>
        <end position="121"/>
    </location>
</feature>
<dbReference type="Proteomes" id="UP000313359">
    <property type="component" value="Unassembled WGS sequence"/>
</dbReference>